<dbReference type="Gene3D" id="3.40.50.2300">
    <property type="match status" value="1"/>
</dbReference>
<name>A0A3N4GPM8_9ACTN</name>
<proteinExistence type="predicted"/>
<sequence>MSEGLRVLVASPLGEVVAAPLRSRFAGWTVEVATDDSEFDRRVDGRVRFDVVTADLVWNRPETEWVFDGLDAIESLRNHDRLAPVLLTAQGHSMETDLIEEARRREEVVGVVAKSDGFAAFADAISVAALGRRIPQTPSLNRRPSLYELFTGRRGQTAGRMAGAIAAGHVSDTATLARVAKVSPNTANKITSHYIGPMIIQRGEHDEELPMTQASVYRWCGLHARYLISWCRRNGHADVLAA</sequence>
<dbReference type="AlphaFoldDB" id="A0A3N4GPM8"/>
<dbReference type="EMBL" id="RKMH01000004">
    <property type="protein sequence ID" value="RPA64802.1"/>
    <property type="molecule type" value="Genomic_DNA"/>
</dbReference>
<evidence type="ECO:0000313" key="2">
    <source>
        <dbReference type="Proteomes" id="UP000267536"/>
    </source>
</evidence>
<accession>A0A3N4GPM8</accession>
<organism evidence="1 2">
    <name type="scientific">Gordonia oryzae</name>
    <dbReference type="NCBI Taxonomy" id="2487349"/>
    <lineage>
        <taxon>Bacteria</taxon>
        <taxon>Bacillati</taxon>
        <taxon>Actinomycetota</taxon>
        <taxon>Actinomycetes</taxon>
        <taxon>Mycobacteriales</taxon>
        <taxon>Gordoniaceae</taxon>
        <taxon>Gordonia</taxon>
    </lineage>
</organism>
<protein>
    <submittedName>
        <fullName evidence="1">Response regulator</fullName>
    </submittedName>
</protein>
<keyword evidence="2" id="KW-1185">Reference proteome</keyword>
<comment type="caution">
    <text evidence="1">The sequence shown here is derived from an EMBL/GenBank/DDBJ whole genome shotgun (WGS) entry which is preliminary data.</text>
</comment>
<evidence type="ECO:0000313" key="1">
    <source>
        <dbReference type="EMBL" id="RPA64802.1"/>
    </source>
</evidence>
<dbReference type="OrthoDB" id="4530432at2"/>
<gene>
    <name evidence="1" type="ORF">EF294_06735</name>
</gene>
<dbReference type="Proteomes" id="UP000267536">
    <property type="component" value="Unassembled WGS sequence"/>
</dbReference>
<reference evidence="1 2" key="1">
    <citation type="submission" date="2018-11" db="EMBL/GenBank/DDBJ databases">
        <title>Draft genome sequence of Gordonia sp. RS15-1S isolated from rice stems.</title>
        <authorList>
            <person name="Muangham S."/>
        </authorList>
    </citation>
    <scope>NUCLEOTIDE SEQUENCE [LARGE SCALE GENOMIC DNA]</scope>
    <source>
        <strain evidence="1 2">RS15-1S</strain>
    </source>
</reference>
<dbReference type="RefSeq" id="WP_123927157.1">
    <property type="nucleotide sequence ID" value="NZ_JBPSDP010000004.1"/>
</dbReference>